<proteinExistence type="inferred from homology"/>
<evidence type="ECO:0000259" key="3">
    <source>
        <dbReference type="PROSITE" id="PS50404"/>
    </source>
</evidence>
<dbReference type="PROSITE" id="PS50404">
    <property type="entry name" value="GST_NTER"/>
    <property type="match status" value="1"/>
</dbReference>
<dbReference type="CDD" id="cd10292">
    <property type="entry name" value="GST_C_YghU_like"/>
    <property type="match status" value="1"/>
</dbReference>
<accession>A0A7S4C350</accession>
<dbReference type="PANTHER" id="PTHR44051:SF22">
    <property type="entry name" value="DISULFIDE-BOND OXIDOREDUCTASE YGHU"/>
    <property type="match status" value="1"/>
</dbReference>
<feature type="domain" description="GST N-terminal" evidence="3">
    <location>
        <begin position="107"/>
        <end position="192"/>
    </location>
</feature>
<dbReference type="InterPro" id="IPR040079">
    <property type="entry name" value="Glutathione_S-Trfase"/>
</dbReference>
<comment type="similarity">
    <text evidence="1">Belongs to the GST superfamily.</text>
</comment>
<dbReference type="AlphaFoldDB" id="A0A7S4C350"/>
<dbReference type="InterPro" id="IPR036249">
    <property type="entry name" value="Thioredoxin-like_sf"/>
</dbReference>
<dbReference type="Pfam" id="PF13410">
    <property type="entry name" value="GST_C_2"/>
    <property type="match status" value="1"/>
</dbReference>
<keyword evidence="2" id="KW-0732">Signal</keyword>
<organism evidence="5">
    <name type="scientific">Chrysotila carterae</name>
    <name type="common">Marine alga</name>
    <name type="synonym">Syracosphaera carterae</name>
    <dbReference type="NCBI Taxonomy" id="13221"/>
    <lineage>
        <taxon>Eukaryota</taxon>
        <taxon>Haptista</taxon>
        <taxon>Haptophyta</taxon>
        <taxon>Prymnesiophyceae</taxon>
        <taxon>Isochrysidales</taxon>
        <taxon>Isochrysidaceae</taxon>
        <taxon>Chrysotila</taxon>
    </lineage>
</organism>
<dbReference type="Pfam" id="PF02798">
    <property type="entry name" value="GST_N"/>
    <property type="match status" value="1"/>
</dbReference>
<feature type="domain" description="GST C-terminal" evidence="4">
    <location>
        <begin position="198"/>
        <end position="332"/>
    </location>
</feature>
<dbReference type="EMBL" id="HBIZ01060208">
    <property type="protein sequence ID" value="CAE0784878.1"/>
    <property type="molecule type" value="Transcribed_RNA"/>
</dbReference>
<evidence type="ECO:0000259" key="4">
    <source>
        <dbReference type="PROSITE" id="PS50405"/>
    </source>
</evidence>
<evidence type="ECO:0000256" key="1">
    <source>
        <dbReference type="ARBA" id="ARBA00007409"/>
    </source>
</evidence>
<dbReference type="InterPro" id="IPR010987">
    <property type="entry name" value="Glutathione-S-Trfase_C-like"/>
</dbReference>
<evidence type="ECO:0000313" key="5">
    <source>
        <dbReference type="EMBL" id="CAE0784878.1"/>
    </source>
</evidence>
<dbReference type="SFLD" id="SFLDS00019">
    <property type="entry name" value="Glutathione_Transferase_(cytos"/>
    <property type="match status" value="1"/>
</dbReference>
<dbReference type="SUPFAM" id="SSF52833">
    <property type="entry name" value="Thioredoxin-like"/>
    <property type="match status" value="1"/>
</dbReference>
<name>A0A7S4C350_CHRCT</name>
<gene>
    <name evidence="5" type="ORF">PCAR00345_LOCUS37586</name>
</gene>
<evidence type="ECO:0000256" key="2">
    <source>
        <dbReference type="SAM" id="SignalP"/>
    </source>
</evidence>
<evidence type="ECO:0008006" key="6">
    <source>
        <dbReference type="Google" id="ProtNLM"/>
    </source>
</evidence>
<dbReference type="PANTHER" id="PTHR44051">
    <property type="entry name" value="GLUTATHIONE S-TRANSFERASE-RELATED"/>
    <property type="match status" value="1"/>
</dbReference>
<feature type="signal peptide" evidence="2">
    <location>
        <begin position="1"/>
        <end position="19"/>
    </location>
</feature>
<dbReference type="CDD" id="cd03048">
    <property type="entry name" value="GST_N_Ure2p_like"/>
    <property type="match status" value="1"/>
</dbReference>
<dbReference type="PROSITE" id="PS50405">
    <property type="entry name" value="GST_CTER"/>
    <property type="match status" value="1"/>
</dbReference>
<sequence>MALHMVLLRCAAATGSVQGASLRATDMNLRLQALRLATPPPVLPHRSRLLSIRASEDDESPPSYPPGYVPPIVWEYNEQEGVMGAVNRPTAGARSNKHLPVGRHQLQLYSLGTPNGVKVTILLEELNEALGLEYDAWKISIFDLDQFGSGFVKVNPNSKIPAMMDYAHEPPIRIFESGNILKYVAERHEMFIPTGLREKTECFNWLFWQVGSAPYLGGGFGHFYVYAPMKIEYAIDRFAMETKRQLDLLDKQLDGKSYLCGDEYTIADMAVWPWIKALSDGYKADEFLSLREYVQLNAWVERVGKRPAVQRGVRVNGFGRDAIEERHSRADFD</sequence>
<dbReference type="SUPFAM" id="SSF47616">
    <property type="entry name" value="GST C-terminal domain-like"/>
    <property type="match status" value="1"/>
</dbReference>
<dbReference type="Gene3D" id="3.40.30.10">
    <property type="entry name" value="Glutaredoxin"/>
    <property type="match status" value="1"/>
</dbReference>
<dbReference type="Gene3D" id="1.20.1050.10">
    <property type="match status" value="1"/>
</dbReference>
<protein>
    <recommendedName>
        <fullName evidence="6">Glutathione S-transferase</fullName>
    </recommendedName>
</protein>
<dbReference type="SFLD" id="SFLDG01151">
    <property type="entry name" value="Main.2:_Nu-like"/>
    <property type="match status" value="1"/>
</dbReference>
<dbReference type="SFLD" id="SFLDG00358">
    <property type="entry name" value="Main_(cytGST)"/>
    <property type="match status" value="1"/>
</dbReference>
<dbReference type="NCBIfam" id="NF008731">
    <property type="entry name" value="PRK11752.1"/>
    <property type="match status" value="1"/>
</dbReference>
<feature type="chain" id="PRO_5030799763" description="Glutathione S-transferase" evidence="2">
    <location>
        <begin position="20"/>
        <end position="333"/>
    </location>
</feature>
<dbReference type="InterPro" id="IPR036282">
    <property type="entry name" value="Glutathione-S-Trfase_C_sf"/>
</dbReference>
<reference evidence="5" key="1">
    <citation type="submission" date="2021-01" db="EMBL/GenBank/DDBJ databases">
        <authorList>
            <person name="Corre E."/>
            <person name="Pelletier E."/>
            <person name="Niang G."/>
            <person name="Scheremetjew M."/>
            <person name="Finn R."/>
            <person name="Kale V."/>
            <person name="Holt S."/>
            <person name="Cochrane G."/>
            <person name="Meng A."/>
            <person name="Brown T."/>
            <person name="Cohen L."/>
        </authorList>
    </citation>
    <scope>NUCLEOTIDE SEQUENCE</scope>
    <source>
        <strain evidence="5">CCMP645</strain>
    </source>
</reference>
<dbReference type="InterPro" id="IPR004045">
    <property type="entry name" value="Glutathione_S-Trfase_N"/>
</dbReference>